<dbReference type="Pfam" id="PF07412">
    <property type="entry name" value="Geminin"/>
    <property type="match status" value="1"/>
</dbReference>
<dbReference type="Gene3D" id="1.20.5.1180">
    <property type="entry name" value="Geminin coiled-coil domain"/>
    <property type="match status" value="1"/>
</dbReference>
<comment type="caution">
    <text evidence="8">The sequence shown here is derived from an EMBL/GenBank/DDBJ whole genome shotgun (WGS) entry which is preliminary data.</text>
</comment>
<accession>A0A2G8KJE8</accession>
<dbReference type="Proteomes" id="UP000230750">
    <property type="component" value="Unassembled WGS sequence"/>
</dbReference>
<evidence type="ECO:0000256" key="5">
    <source>
        <dbReference type="ARBA" id="ARBA00023306"/>
    </source>
</evidence>
<feature type="region of interest" description="Disordered" evidence="7">
    <location>
        <begin position="1"/>
        <end position="95"/>
    </location>
</feature>
<dbReference type="PANTHER" id="PTHR13372:SF5">
    <property type="entry name" value="GEMININ"/>
    <property type="match status" value="1"/>
</dbReference>
<dbReference type="GO" id="GO:0008156">
    <property type="term" value="P:negative regulation of DNA replication"/>
    <property type="evidence" value="ECO:0007669"/>
    <property type="project" value="TreeGrafter"/>
</dbReference>
<evidence type="ECO:0000256" key="4">
    <source>
        <dbReference type="ARBA" id="ARBA00023242"/>
    </source>
</evidence>
<keyword evidence="3 6" id="KW-0175">Coiled coil</keyword>
<evidence type="ECO:0000313" key="9">
    <source>
        <dbReference type="Proteomes" id="UP000230750"/>
    </source>
</evidence>
<feature type="compositionally biased region" description="Basic and acidic residues" evidence="7">
    <location>
        <begin position="256"/>
        <end position="269"/>
    </location>
</feature>
<proteinExistence type="inferred from homology"/>
<feature type="compositionally biased region" description="Acidic residues" evidence="7">
    <location>
        <begin position="201"/>
        <end position="216"/>
    </location>
</feature>
<feature type="compositionally biased region" description="Polar residues" evidence="7">
    <location>
        <begin position="111"/>
        <end position="121"/>
    </location>
</feature>
<dbReference type="PANTHER" id="PTHR13372">
    <property type="entry name" value="GEMININ"/>
    <property type="match status" value="1"/>
</dbReference>
<dbReference type="InterPro" id="IPR022786">
    <property type="entry name" value="Geminin/Multicilin"/>
</dbReference>
<protein>
    <submittedName>
        <fullName evidence="8">Putative geminin</fullName>
    </submittedName>
</protein>
<evidence type="ECO:0000256" key="7">
    <source>
        <dbReference type="SAM" id="MobiDB-lite"/>
    </source>
</evidence>
<gene>
    <name evidence="8" type="ORF">BSL78_15007</name>
</gene>
<evidence type="ECO:0000256" key="2">
    <source>
        <dbReference type="ARBA" id="ARBA00007979"/>
    </source>
</evidence>
<keyword evidence="9" id="KW-1185">Reference proteome</keyword>
<dbReference type="OrthoDB" id="10043826at2759"/>
<feature type="compositionally biased region" description="Basic and acidic residues" evidence="7">
    <location>
        <begin position="54"/>
        <end position="64"/>
    </location>
</feature>
<dbReference type="STRING" id="307972.A0A2G8KJE8"/>
<sequence>MNISAQSASSTHSTGTARKPAKTIKLKTFLNSKAPHGSPSQRKSLQQLQPSAGDDSKLVGKDGFVRSVNQKPRTPKRKRDGDGEKPAKRHAKFIAKPSKKFSVYKDITAEGSKSSGETVAQKTKKTPEEEAYELMVQEEIPEKYWEDIAEERRVALENTLNENERLHTEVNDLKEENQRLKVTADQAVYLAEVVQDLLGEKEEEEDGEKEDEDEIKCEERLKEDEGDAVKTKEDGNDRKLNQNCTWEDCSEAETESNSRSEDERGKDDQENIESESESNDCR</sequence>
<feature type="coiled-coil region" evidence="6">
    <location>
        <begin position="146"/>
        <end position="183"/>
    </location>
</feature>
<feature type="compositionally biased region" description="Polar residues" evidence="7">
    <location>
        <begin position="38"/>
        <end position="50"/>
    </location>
</feature>
<feature type="region of interest" description="Disordered" evidence="7">
    <location>
        <begin position="198"/>
        <end position="282"/>
    </location>
</feature>
<dbReference type="EMBL" id="MRZV01000539">
    <property type="protein sequence ID" value="PIK48131.1"/>
    <property type="molecule type" value="Genomic_DNA"/>
</dbReference>
<organism evidence="8 9">
    <name type="scientific">Stichopus japonicus</name>
    <name type="common">Sea cucumber</name>
    <dbReference type="NCBI Taxonomy" id="307972"/>
    <lineage>
        <taxon>Eukaryota</taxon>
        <taxon>Metazoa</taxon>
        <taxon>Echinodermata</taxon>
        <taxon>Eleutherozoa</taxon>
        <taxon>Echinozoa</taxon>
        <taxon>Holothuroidea</taxon>
        <taxon>Aspidochirotacea</taxon>
        <taxon>Aspidochirotida</taxon>
        <taxon>Stichopodidae</taxon>
        <taxon>Apostichopus</taxon>
    </lineage>
</organism>
<comment type="subcellular location">
    <subcellularLocation>
        <location evidence="1">Nucleus</location>
    </subcellularLocation>
</comment>
<reference evidence="8 9" key="1">
    <citation type="journal article" date="2017" name="PLoS Biol.">
        <title>The sea cucumber genome provides insights into morphological evolution and visceral regeneration.</title>
        <authorList>
            <person name="Zhang X."/>
            <person name="Sun L."/>
            <person name="Yuan J."/>
            <person name="Sun Y."/>
            <person name="Gao Y."/>
            <person name="Zhang L."/>
            <person name="Li S."/>
            <person name="Dai H."/>
            <person name="Hamel J.F."/>
            <person name="Liu C."/>
            <person name="Yu Y."/>
            <person name="Liu S."/>
            <person name="Lin W."/>
            <person name="Guo K."/>
            <person name="Jin S."/>
            <person name="Xu P."/>
            <person name="Storey K.B."/>
            <person name="Huan P."/>
            <person name="Zhang T."/>
            <person name="Zhou Y."/>
            <person name="Zhang J."/>
            <person name="Lin C."/>
            <person name="Li X."/>
            <person name="Xing L."/>
            <person name="Huo D."/>
            <person name="Sun M."/>
            <person name="Wang L."/>
            <person name="Mercier A."/>
            <person name="Li F."/>
            <person name="Yang H."/>
            <person name="Xiang J."/>
        </authorList>
    </citation>
    <scope>NUCLEOTIDE SEQUENCE [LARGE SCALE GENOMIC DNA]</scope>
    <source>
        <strain evidence="8">Shaxun</strain>
        <tissue evidence="8">Muscle</tissue>
    </source>
</reference>
<keyword evidence="5" id="KW-0131">Cell cycle</keyword>
<evidence type="ECO:0000256" key="6">
    <source>
        <dbReference type="SAM" id="Coils"/>
    </source>
</evidence>
<feature type="compositionally biased region" description="Acidic residues" evidence="7">
    <location>
        <begin position="270"/>
        <end position="282"/>
    </location>
</feature>
<feature type="compositionally biased region" description="Basic and acidic residues" evidence="7">
    <location>
        <begin position="217"/>
        <end position="240"/>
    </location>
</feature>
<evidence type="ECO:0000256" key="3">
    <source>
        <dbReference type="ARBA" id="ARBA00023054"/>
    </source>
</evidence>
<name>A0A2G8KJE8_STIJA</name>
<dbReference type="AlphaFoldDB" id="A0A2G8KJE8"/>
<feature type="compositionally biased region" description="Polar residues" evidence="7">
    <location>
        <begin position="1"/>
        <end position="16"/>
    </location>
</feature>
<dbReference type="GO" id="GO:0045786">
    <property type="term" value="P:negative regulation of cell cycle"/>
    <property type="evidence" value="ECO:0007669"/>
    <property type="project" value="TreeGrafter"/>
</dbReference>
<evidence type="ECO:0000313" key="8">
    <source>
        <dbReference type="EMBL" id="PIK48131.1"/>
    </source>
</evidence>
<evidence type="ECO:0000256" key="1">
    <source>
        <dbReference type="ARBA" id="ARBA00004123"/>
    </source>
</evidence>
<keyword evidence="4" id="KW-0539">Nucleus</keyword>
<dbReference type="SUPFAM" id="SSF111469">
    <property type="entry name" value="Geminin coiled-coil domain"/>
    <property type="match status" value="1"/>
</dbReference>
<dbReference type="CDD" id="cd22589">
    <property type="entry name" value="geminin_CC"/>
    <property type="match status" value="1"/>
</dbReference>
<dbReference type="GO" id="GO:0005634">
    <property type="term" value="C:nucleus"/>
    <property type="evidence" value="ECO:0007669"/>
    <property type="project" value="UniProtKB-SubCell"/>
</dbReference>
<comment type="similarity">
    <text evidence="2">Belongs to the geminin family.</text>
</comment>
<feature type="region of interest" description="Disordered" evidence="7">
    <location>
        <begin position="108"/>
        <end position="128"/>
    </location>
</feature>